<dbReference type="RefSeq" id="WP_344057509.1">
    <property type="nucleotide sequence ID" value="NZ_BAAAOH010000001.1"/>
</dbReference>
<evidence type="ECO:0000256" key="2">
    <source>
        <dbReference type="ARBA" id="ARBA00023002"/>
    </source>
</evidence>
<dbReference type="Pfam" id="PF08028">
    <property type="entry name" value="Acyl-CoA_dh_2"/>
    <property type="match status" value="1"/>
</dbReference>
<dbReference type="EMBL" id="BAAAOH010000001">
    <property type="protein sequence ID" value="GAA1972895.1"/>
    <property type="molecule type" value="Genomic_DNA"/>
</dbReference>
<evidence type="ECO:0000259" key="5">
    <source>
        <dbReference type="Pfam" id="PF08028"/>
    </source>
</evidence>
<dbReference type="PIRSF" id="PIRSF016578">
    <property type="entry name" value="HsaA"/>
    <property type="match status" value="1"/>
</dbReference>
<dbReference type="InterPro" id="IPR036250">
    <property type="entry name" value="AcylCo_DH-like_C"/>
</dbReference>
<dbReference type="InterPro" id="IPR037069">
    <property type="entry name" value="AcylCoA_DH/ox_N_sf"/>
</dbReference>
<dbReference type="InterPro" id="IPR052547">
    <property type="entry name" value="Mito_Isobutyryl-CoADH"/>
</dbReference>
<feature type="domain" description="Acyl-CoA oxidase/dehydrogenase middle" evidence="3">
    <location>
        <begin position="129"/>
        <end position="220"/>
    </location>
</feature>
<dbReference type="InterPro" id="IPR009100">
    <property type="entry name" value="AcylCoA_DH/oxidase_NM_dom_sf"/>
</dbReference>
<dbReference type="InterPro" id="IPR006091">
    <property type="entry name" value="Acyl-CoA_Oxase/DH_mid-dom"/>
</dbReference>
<comment type="caution">
    <text evidence="6">The sequence shown here is derived from an EMBL/GenBank/DDBJ whole genome shotgun (WGS) entry which is preliminary data.</text>
</comment>
<dbReference type="Pfam" id="PF02770">
    <property type="entry name" value="Acyl-CoA_dh_M"/>
    <property type="match status" value="1"/>
</dbReference>
<dbReference type="Pfam" id="PF02771">
    <property type="entry name" value="Acyl-CoA_dh_N"/>
    <property type="match status" value="1"/>
</dbReference>
<dbReference type="InterPro" id="IPR013786">
    <property type="entry name" value="AcylCoA_DH/ox_N"/>
</dbReference>
<evidence type="ECO:0000313" key="7">
    <source>
        <dbReference type="Proteomes" id="UP001500326"/>
    </source>
</evidence>
<protein>
    <submittedName>
        <fullName evidence="6">Acyl-CoA dehydrogenase family protein</fullName>
    </submittedName>
</protein>
<accession>A0ABN2RPZ7</accession>
<evidence type="ECO:0000256" key="1">
    <source>
        <dbReference type="ARBA" id="ARBA00022630"/>
    </source>
</evidence>
<dbReference type="Proteomes" id="UP001500326">
    <property type="component" value="Unassembled WGS sequence"/>
</dbReference>
<feature type="domain" description="Acyl-CoA dehydrogenase/oxidase N-terminal" evidence="4">
    <location>
        <begin position="21"/>
        <end position="91"/>
    </location>
</feature>
<dbReference type="PANTHER" id="PTHR43831">
    <property type="entry name" value="ISOBUTYRYL-COA DEHYDROGENASE"/>
    <property type="match status" value="1"/>
</dbReference>
<dbReference type="SUPFAM" id="SSF47203">
    <property type="entry name" value="Acyl-CoA dehydrogenase C-terminal domain-like"/>
    <property type="match status" value="1"/>
</dbReference>
<proteinExistence type="predicted"/>
<evidence type="ECO:0000313" key="6">
    <source>
        <dbReference type="EMBL" id="GAA1972895.1"/>
    </source>
</evidence>
<gene>
    <name evidence="6" type="ORF">GCM10009777_01190</name>
</gene>
<keyword evidence="1" id="KW-0285">Flavoprotein</keyword>
<reference evidence="6 7" key="1">
    <citation type="journal article" date="2019" name="Int. J. Syst. Evol. Microbiol.">
        <title>The Global Catalogue of Microorganisms (GCM) 10K type strain sequencing project: providing services to taxonomists for standard genome sequencing and annotation.</title>
        <authorList>
            <consortium name="The Broad Institute Genomics Platform"/>
            <consortium name="The Broad Institute Genome Sequencing Center for Infectious Disease"/>
            <person name="Wu L."/>
            <person name="Ma J."/>
        </authorList>
    </citation>
    <scope>NUCLEOTIDE SEQUENCE [LARGE SCALE GENOMIC DNA]</scope>
    <source>
        <strain evidence="6 7">JCM 14902</strain>
    </source>
</reference>
<dbReference type="SUPFAM" id="SSF56645">
    <property type="entry name" value="Acyl-CoA dehydrogenase NM domain-like"/>
    <property type="match status" value="1"/>
</dbReference>
<evidence type="ECO:0000259" key="3">
    <source>
        <dbReference type="Pfam" id="PF02770"/>
    </source>
</evidence>
<sequence length="385" mass="40408">MSTAEAVGIARPRRDAETLAAVRNELAERAPKHDRDASFPWPGITAVHEAGLLTASVGARYGGQGVSARETADIFLALGEGDPSVALITAMTVVQHALQSAAPFWPEELYRTVLRDSAERPQLINAIRAEPELGAPARGGLPATVARRTADGWSVSGHKGFATGSEGLAYHLVWVVTDEADQRVGHVIVPGDSAGIRIERTWDHLGMRASSTHDVIYDDVRVPFENFNGAPVGTVPNNGGALGAFAVAVPALYVGVAKAALKAFVEFTRNRVPSSLGRPIATLERIQSVAGEAQAQIVQAELVISAVAAQVDDGRSDAASLGLVKLLTSRSAIDAVQGLVAAIGNPGLTRSLPFERHLRDVLCARPHPPQDDAAIVAAGRALLLS</sequence>
<dbReference type="Gene3D" id="1.20.140.10">
    <property type="entry name" value="Butyryl-CoA Dehydrogenase, subunit A, domain 3"/>
    <property type="match status" value="1"/>
</dbReference>
<dbReference type="InterPro" id="IPR046373">
    <property type="entry name" value="Acyl-CoA_Oxase/DH_mid-dom_sf"/>
</dbReference>
<dbReference type="CDD" id="cd00567">
    <property type="entry name" value="ACAD"/>
    <property type="match status" value="1"/>
</dbReference>
<dbReference type="Gene3D" id="2.40.110.10">
    <property type="entry name" value="Butyryl-CoA Dehydrogenase, subunit A, domain 2"/>
    <property type="match status" value="1"/>
</dbReference>
<dbReference type="Gene3D" id="1.10.540.10">
    <property type="entry name" value="Acyl-CoA dehydrogenase/oxidase, N-terminal domain"/>
    <property type="match status" value="1"/>
</dbReference>
<name>A0ABN2RPZ7_9MICO</name>
<dbReference type="InterPro" id="IPR013107">
    <property type="entry name" value="Acyl-CoA_DH_C"/>
</dbReference>
<evidence type="ECO:0000259" key="4">
    <source>
        <dbReference type="Pfam" id="PF02771"/>
    </source>
</evidence>
<keyword evidence="7" id="KW-1185">Reference proteome</keyword>
<dbReference type="PANTHER" id="PTHR43831:SF1">
    <property type="entry name" value="ISOBUTYRYL-COA DEHYDROGENASE, MITOCHONDRIAL"/>
    <property type="match status" value="1"/>
</dbReference>
<keyword evidence="2" id="KW-0560">Oxidoreductase</keyword>
<feature type="domain" description="Acyl-CoA dehydrogenase C-terminal" evidence="5">
    <location>
        <begin position="251"/>
        <end position="367"/>
    </location>
</feature>
<organism evidence="6 7">
    <name type="scientific">Microbacterium pumilum</name>
    <dbReference type="NCBI Taxonomy" id="344165"/>
    <lineage>
        <taxon>Bacteria</taxon>
        <taxon>Bacillati</taxon>
        <taxon>Actinomycetota</taxon>
        <taxon>Actinomycetes</taxon>
        <taxon>Micrococcales</taxon>
        <taxon>Microbacteriaceae</taxon>
        <taxon>Microbacterium</taxon>
    </lineage>
</organism>